<evidence type="ECO:0000313" key="1">
    <source>
        <dbReference type="EMBL" id="KAB7785612.1"/>
    </source>
</evidence>
<accession>A0A833J8R3</accession>
<dbReference type="EMBL" id="WEKV01000009">
    <property type="protein sequence ID" value="KAB7785612.1"/>
    <property type="molecule type" value="Genomic_DNA"/>
</dbReference>
<gene>
    <name evidence="1" type="ORF">F8B43_2113</name>
</gene>
<evidence type="ECO:0000313" key="2">
    <source>
        <dbReference type="Proteomes" id="UP000469949"/>
    </source>
</evidence>
<reference evidence="1 2" key="1">
    <citation type="submission" date="2019-10" db="EMBL/GenBank/DDBJ databases">
        <title>Draft Genome Sequence of the Caffeine Degrading Methylotroph Methylorubrum populi PINKEL.</title>
        <authorList>
            <person name="Dawson S.C."/>
            <person name="Zhang X."/>
            <person name="Wright M.E."/>
            <person name="Sharma G."/>
            <person name="Langner J.T."/>
            <person name="Ditty J.L."/>
            <person name="Subuyuj G.A."/>
        </authorList>
    </citation>
    <scope>NUCLEOTIDE SEQUENCE [LARGE SCALE GENOMIC DNA]</scope>
    <source>
        <strain evidence="1 2">Pinkel</strain>
    </source>
</reference>
<sequence>MRARLCAPGAPLGLGRRGERPIDGTGFGIRLSMLRDRHAPPS</sequence>
<organism evidence="1 2">
    <name type="scientific">Methylorubrum populi</name>
    <dbReference type="NCBI Taxonomy" id="223967"/>
    <lineage>
        <taxon>Bacteria</taxon>
        <taxon>Pseudomonadati</taxon>
        <taxon>Pseudomonadota</taxon>
        <taxon>Alphaproteobacteria</taxon>
        <taxon>Hyphomicrobiales</taxon>
        <taxon>Methylobacteriaceae</taxon>
        <taxon>Methylorubrum</taxon>
    </lineage>
</organism>
<name>A0A833J8R3_9HYPH</name>
<protein>
    <submittedName>
        <fullName evidence="1">Uncharacterized protein</fullName>
    </submittedName>
</protein>
<dbReference type="Proteomes" id="UP000469949">
    <property type="component" value="Unassembled WGS sequence"/>
</dbReference>
<proteinExistence type="predicted"/>
<comment type="caution">
    <text evidence="1">The sequence shown here is derived from an EMBL/GenBank/DDBJ whole genome shotgun (WGS) entry which is preliminary data.</text>
</comment>
<dbReference type="AlphaFoldDB" id="A0A833J8R3"/>